<reference evidence="4" key="1">
    <citation type="submission" date="2016-09" db="EMBL/GenBank/DDBJ databases">
        <authorList>
            <person name="Greninger A.L."/>
            <person name="Jerome K.R."/>
            <person name="Mcnair B."/>
            <person name="Wallis C."/>
            <person name="Fang F."/>
        </authorList>
    </citation>
    <scope>NUCLEOTIDE SEQUENCE [LARGE SCALE GENOMIC DNA]</scope>
    <source>
        <strain evidence="4">M7</strain>
    </source>
</reference>
<dbReference type="InterPro" id="IPR014729">
    <property type="entry name" value="Rossmann-like_a/b/a_fold"/>
</dbReference>
<dbReference type="InterPro" id="IPR006015">
    <property type="entry name" value="Universal_stress_UspA"/>
</dbReference>
<keyword evidence="4" id="KW-1185">Reference proteome</keyword>
<feature type="domain" description="UspA" evidence="2">
    <location>
        <begin position="7"/>
        <end position="142"/>
    </location>
</feature>
<evidence type="ECO:0000313" key="3">
    <source>
        <dbReference type="EMBL" id="ODQ95722.1"/>
    </source>
</evidence>
<comment type="caution">
    <text evidence="3">The sequence shown here is derived from an EMBL/GenBank/DDBJ whole genome shotgun (WGS) entry which is preliminary data.</text>
</comment>
<sequence length="295" mass="30831">MSDSTGPVVVGVDGSDEATTAAIWAGVIAEKFDAPLHIVHATPDTGRLFSDAAAAIRASLIAEQQKSAEATLESVQKAVRTRTGKLTITAELFDESASKVLTDLSQDARLVVLGSKEVSPSAALLLGSTTVAVTTHSSCPVVTWRGGITAPTDQPIVLGVDGEQTGTAAFRNAFEFADRFGVPVHAINAWPGRRVLGGIEIPALIDWGAVEAAQWQYVMGSVEPWSEKYPAVEVRYFIEAAGAGQALLRHAAEAQLVVVGNRGRGLLAGALLGSTSLNLLHHSPIPAMVCHNANP</sequence>
<dbReference type="InterPro" id="IPR006016">
    <property type="entry name" value="UspA"/>
</dbReference>
<dbReference type="Pfam" id="PF00582">
    <property type="entry name" value="Usp"/>
    <property type="match status" value="2"/>
</dbReference>
<evidence type="ECO:0000259" key="2">
    <source>
        <dbReference type="Pfam" id="PF00582"/>
    </source>
</evidence>
<dbReference type="PRINTS" id="PR01438">
    <property type="entry name" value="UNVRSLSTRESS"/>
</dbReference>
<dbReference type="OrthoDB" id="3174546at2"/>
<protein>
    <submittedName>
        <fullName evidence="3">Universal stress protein UspA</fullName>
    </submittedName>
</protein>
<accession>A0A1E3S203</accession>
<organism evidence="3 4">
    <name type="scientific">Mycolicibacterium holsaticum</name>
    <dbReference type="NCBI Taxonomy" id="152142"/>
    <lineage>
        <taxon>Bacteria</taxon>
        <taxon>Bacillati</taxon>
        <taxon>Actinomycetota</taxon>
        <taxon>Actinomycetes</taxon>
        <taxon>Mycobacteriales</taxon>
        <taxon>Mycobacteriaceae</taxon>
        <taxon>Mycolicibacterium</taxon>
    </lineage>
</organism>
<proteinExistence type="inferred from homology"/>
<dbReference type="PANTHER" id="PTHR46268">
    <property type="entry name" value="STRESS RESPONSE PROTEIN NHAX"/>
    <property type="match status" value="1"/>
</dbReference>
<evidence type="ECO:0000313" key="4">
    <source>
        <dbReference type="Proteomes" id="UP000094243"/>
    </source>
</evidence>
<comment type="similarity">
    <text evidence="1">Belongs to the universal stress protein A family.</text>
</comment>
<dbReference type="Gene3D" id="3.40.50.620">
    <property type="entry name" value="HUPs"/>
    <property type="match status" value="2"/>
</dbReference>
<gene>
    <name evidence="3" type="ORF">BHQ17_03785</name>
</gene>
<dbReference type="Proteomes" id="UP000094243">
    <property type="component" value="Unassembled WGS sequence"/>
</dbReference>
<evidence type="ECO:0000256" key="1">
    <source>
        <dbReference type="ARBA" id="ARBA00008791"/>
    </source>
</evidence>
<dbReference type="EMBL" id="MIGZ01000013">
    <property type="protein sequence ID" value="ODQ95722.1"/>
    <property type="molecule type" value="Genomic_DNA"/>
</dbReference>
<dbReference type="SUPFAM" id="SSF52402">
    <property type="entry name" value="Adenine nucleotide alpha hydrolases-like"/>
    <property type="match status" value="2"/>
</dbReference>
<feature type="domain" description="UspA" evidence="2">
    <location>
        <begin position="155"/>
        <end position="291"/>
    </location>
</feature>
<dbReference type="AlphaFoldDB" id="A0A1E3S203"/>
<name>A0A1E3S203_9MYCO</name>
<dbReference type="PANTHER" id="PTHR46268:SF6">
    <property type="entry name" value="UNIVERSAL STRESS PROTEIN UP12"/>
    <property type="match status" value="1"/>
</dbReference>